<accession>A0A9D2APR9</accession>
<sequence length="97" mass="11573">INVADLYTYPSGMVMGYLEQDLTNQTRRITLYDVSFWNRWFYWQIPAVTATAHLSGDRTLIMLDDVPRRWKGDGRCGLKRIYPVRSYEETPYQVRYL</sequence>
<proteinExistence type="predicted"/>
<organism evidence="1 2">
    <name type="scientific">Candidatus Barnesiella excrementipullorum</name>
    <dbReference type="NCBI Taxonomy" id="2838479"/>
    <lineage>
        <taxon>Bacteria</taxon>
        <taxon>Pseudomonadati</taxon>
        <taxon>Bacteroidota</taxon>
        <taxon>Bacteroidia</taxon>
        <taxon>Bacteroidales</taxon>
        <taxon>Barnesiellaceae</taxon>
        <taxon>Barnesiella</taxon>
    </lineage>
</organism>
<name>A0A9D2APR9_9BACT</name>
<evidence type="ECO:0000313" key="1">
    <source>
        <dbReference type="EMBL" id="HIX45415.1"/>
    </source>
</evidence>
<comment type="caution">
    <text evidence="1">The sequence shown here is derived from an EMBL/GenBank/DDBJ whole genome shotgun (WGS) entry which is preliminary data.</text>
</comment>
<feature type="non-terminal residue" evidence="1">
    <location>
        <position position="1"/>
    </location>
</feature>
<reference evidence="1" key="1">
    <citation type="journal article" date="2021" name="PeerJ">
        <title>Extensive microbial diversity within the chicken gut microbiome revealed by metagenomics and culture.</title>
        <authorList>
            <person name="Gilroy R."/>
            <person name="Ravi A."/>
            <person name="Getino M."/>
            <person name="Pursley I."/>
            <person name="Horton D.L."/>
            <person name="Alikhan N.F."/>
            <person name="Baker D."/>
            <person name="Gharbi K."/>
            <person name="Hall N."/>
            <person name="Watson M."/>
            <person name="Adriaenssens E.M."/>
            <person name="Foster-Nyarko E."/>
            <person name="Jarju S."/>
            <person name="Secka A."/>
            <person name="Antonio M."/>
            <person name="Oren A."/>
            <person name="Chaudhuri R.R."/>
            <person name="La Ragione R."/>
            <person name="Hildebrand F."/>
            <person name="Pallen M.J."/>
        </authorList>
    </citation>
    <scope>NUCLEOTIDE SEQUENCE</scope>
    <source>
        <strain evidence="1">ChiHjej12B11-16260</strain>
    </source>
</reference>
<protein>
    <submittedName>
        <fullName evidence="1">Uncharacterized protein</fullName>
    </submittedName>
</protein>
<dbReference type="Proteomes" id="UP000824246">
    <property type="component" value="Unassembled WGS sequence"/>
</dbReference>
<dbReference type="EMBL" id="DXFB01000116">
    <property type="protein sequence ID" value="HIX45415.1"/>
    <property type="molecule type" value="Genomic_DNA"/>
</dbReference>
<dbReference type="AlphaFoldDB" id="A0A9D2APR9"/>
<reference evidence="1" key="2">
    <citation type="submission" date="2021-04" db="EMBL/GenBank/DDBJ databases">
        <authorList>
            <person name="Gilroy R."/>
        </authorList>
    </citation>
    <scope>NUCLEOTIDE SEQUENCE</scope>
    <source>
        <strain evidence="1">ChiHjej12B11-16260</strain>
    </source>
</reference>
<evidence type="ECO:0000313" key="2">
    <source>
        <dbReference type="Proteomes" id="UP000824246"/>
    </source>
</evidence>
<gene>
    <name evidence="1" type="ORF">H9982_04270</name>
</gene>